<evidence type="ECO:0000313" key="3">
    <source>
        <dbReference type="Proteomes" id="UP001066276"/>
    </source>
</evidence>
<name>A0AAV7KUZ2_PLEWA</name>
<evidence type="ECO:0000313" key="2">
    <source>
        <dbReference type="EMBL" id="KAJ1082537.1"/>
    </source>
</evidence>
<comment type="caution">
    <text evidence="2">The sequence shown here is derived from an EMBL/GenBank/DDBJ whole genome shotgun (WGS) entry which is preliminary data.</text>
</comment>
<sequence length="110" mass="12635">MVIHFRHYHDRDMVIKEAYSLAEVRVDSTKVKFVPDYTLALQRQRNSFLAVKRRLWRHGTGWRTRMAGRSPDVVLTAGRQRCVAKSRRAEEDEEAPGYGASCGPIFGAEN</sequence>
<proteinExistence type="predicted"/>
<accession>A0AAV7KUZ2</accession>
<protein>
    <submittedName>
        <fullName evidence="2">Uncharacterized protein</fullName>
    </submittedName>
</protein>
<keyword evidence="3" id="KW-1185">Reference proteome</keyword>
<dbReference type="EMBL" id="JANPWB010000016">
    <property type="protein sequence ID" value="KAJ1082537.1"/>
    <property type="molecule type" value="Genomic_DNA"/>
</dbReference>
<reference evidence="2" key="1">
    <citation type="journal article" date="2022" name="bioRxiv">
        <title>Sequencing and chromosome-scale assembly of the giantPleurodeles waltlgenome.</title>
        <authorList>
            <person name="Brown T."/>
            <person name="Elewa A."/>
            <person name="Iarovenko S."/>
            <person name="Subramanian E."/>
            <person name="Araus A.J."/>
            <person name="Petzold A."/>
            <person name="Susuki M."/>
            <person name="Suzuki K.-i.T."/>
            <person name="Hayashi T."/>
            <person name="Toyoda A."/>
            <person name="Oliveira C."/>
            <person name="Osipova E."/>
            <person name="Leigh N.D."/>
            <person name="Simon A."/>
            <person name="Yun M.H."/>
        </authorList>
    </citation>
    <scope>NUCLEOTIDE SEQUENCE</scope>
    <source>
        <strain evidence="2">20211129_DDA</strain>
        <tissue evidence="2">Liver</tissue>
    </source>
</reference>
<dbReference type="AlphaFoldDB" id="A0AAV7KUZ2"/>
<feature type="region of interest" description="Disordered" evidence="1">
    <location>
        <begin position="85"/>
        <end position="110"/>
    </location>
</feature>
<organism evidence="2 3">
    <name type="scientific">Pleurodeles waltl</name>
    <name type="common">Iberian ribbed newt</name>
    <dbReference type="NCBI Taxonomy" id="8319"/>
    <lineage>
        <taxon>Eukaryota</taxon>
        <taxon>Metazoa</taxon>
        <taxon>Chordata</taxon>
        <taxon>Craniata</taxon>
        <taxon>Vertebrata</taxon>
        <taxon>Euteleostomi</taxon>
        <taxon>Amphibia</taxon>
        <taxon>Batrachia</taxon>
        <taxon>Caudata</taxon>
        <taxon>Salamandroidea</taxon>
        <taxon>Salamandridae</taxon>
        <taxon>Pleurodelinae</taxon>
        <taxon>Pleurodeles</taxon>
    </lineage>
</organism>
<evidence type="ECO:0000256" key="1">
    <source>
        <dbReference type="SAM" id="MobiDB-lite"/>
    </source>
</evidence>
<gene>
    <name evidence="2" type="ORF">NDU88_002702</name>
</gene>
<dbReference type="Proteomes" id="UP001066276">
    <property type="component" value="Chromosome 12"/>
</dbReference>